<reference evidence="1" key="1">
    <citation type="submission" date="2014-09" db="EMBL/GenBank/DDBJ databases">
        <authorList>
            <person name="Magalhaes I.L.F."/>
            <person name="Oliveira U."/>
            <person name="Santos F.R."/>
            <person name="Vidigal T.H.D.A."/>
            <person name="Brescovit A.D."/>
            <person name="Santos A.J."/>
        </authorList>
    </citation>
    <scope>NUCLEOTIDE SEQUENCE</scope>
    <source>
        <tissue evidence="1">Shoot tissue taken approximately 20 cm above the soil surface</tissue>
    </source>
</reference>
<sequence length="12" mass="1452">MFARERKNSGQK</sequence>
<name>A0A0A8Y4E1_ARUDO</name>
<protein>
    <submittedName>
        <fullName evidence="1">Uncharacterized protein</fullName>
    </submittedName>
</protein>
<organism evidence="1">
    <name type="scientific">Arundo donax</name>
    <name type="common">Giant reed</name>
    <name type="synonym">Donax arundinaceus</name>
    <dbReference type="NCBI Taxonomy" id="35708"/>
    <lineage>
        <taxon>Eukaryota</taxon>
        <taxon>Viridiplantae</taxon>
        <taxon>Streptophyta</taxon>
        <taxon>Embryophyta</taxon>
        <taxon>Tracheophyta</taxon>
        <taxon>Spermatophyta</taxon>
        <taxon>Magnoliopsida</taxon>
        <taxon>Liliopsida</taxon>
        <taxon>Poales</taxon>
        <taxon>Poaceae</taxon>
        <taxon>PACMAD clade</taxon>
        <taxon>Arundinoideae</taxon>
        <taxon>Arundineae</taxon>
        <taxon>Arundo</taxon>
    </lineage>
</organism>
<accession>A0A0A8Y4E1</accession>
<proteinExistence type="predicted"/>
<dbReference type="EMBL" id="GBRH01279088">
    <property type="protein sequence ID" value="JAD18807.1"/>
    <property type="molecule type" value="Transcribed_RNA"/>
</dbReference>
<reference evidence="1" key="2">
    <citation type="journal article" date="2015" name="Data Brief">
        <title>Shoot transcriptome of the giant reed, Arundo donax.</title>
        <authorList>
            <person name="Barrero R.A."/>
            <person name="Guerrero F.D."/>
            <person name="Moolhuijzen P."/>
            <person name="Goolsby J.A."/>
            <person name="Tidwell J."/>
            <person name="Bellgard S.E."/>
            <person name="Bellgard M.I."/>
        </authorList>
    </citation>
    <scope>NUCLEOTIDE SEQUENCE</scope>
    <source>
        <tissue evidence="1">Shoot tissue taken approximately 20 cm above the soil surface</tissue>
    </source>
</reference>
<evidence type="ECO:0000313" key="1">
    <source>
        <dbReference type="EMBL" id="JAD18807.1"/>
    </source>
</evidence>